<name>A0ABV0V3C5_9TELE</name>
<organism evidence="2 3">
    <name type="scientific">Ilyodon furcidens</name>
    <name type="common">goldbreast splitfin</name>
    <dbReference type="NCBI Taxonomy" id="33524"/>
    <lineage>
        <taxon>Eukaryota</taxon>
        <taxon>Metazoa</taxon>
        <taxon>Chordata</taxon>
        <taxon>Craniata</taxon>
        <taxon>Vertebrata</taxon>
        <taxon>Euteleostomi</taxon>
        <taxon>Actinopterygii</taxon>
        <taxon>Neopterygii</taxon>
        <taxon>Teleostei</taxon>
        <taxon>Neoteleostei</taxon>
        <taxon>Acanthomorphata</taxon>
        <taxon>Ovalentaria</taxon>
        <taxon>Atherinomorphae</taxon>
        <taxon>Cyprinodontiformes</taxon>
        <taxon>Goodeidae</taxon>
        <taxon>Ilyodon</taxon>
    </lineage>
</organism>
<dbReference type="Proteomes" id="UP001482620">
    <property type="component" value="Unassembled WGS sequence"/>
</dbReference>
<dbReference type="EMBL" id="JAHRIQ010094070">
    <property type="protein sequence ID" value="MEQ2251869.1"/>
    <property type="molecule type" value="Genomic_DNA"/>
</dbReference>
<feature type="region of interest" description="Disordered" evidence="1">
    <location>
        <begin position="134"/>
        <end position="157"/>
    </location>
</feature>
<keyword evidence="3" id="KW-1185">Reference proteome</keyword>
<sequence>MLNLRGRNKAKKHSAGEALDEQENKSLVIETEMDRLRINEEEEEEEAEAEAEGRKRGDRGKSKRASLQKSREDALHQKAFSFLLERRASVEHQEEETDVDAIPLPRQEKAVKLQPSLRNGNETLAAVSEGRSAIRANQRPPGGSITERRGMLNLPGDGKLFADVEDVREEETAQM</sequence>
<accession>A0ABV0V3C5</accession>
<feature type="compositionally biased region" description="Acidic residues" evidence="1">
    <location>
        <begin position="40"/>
        <end position="50"/>
    </location>
</feature>
<comment type="caution">
    <text evidence="2">The sequence shown here is derived from an EMBL/GenBank/DDBJ whole genome shotgun (WGS) entry which is preliminary data.</text>
</comment>
<feature type="compositionally biased region" description="Basic residues" evidence="1">
    <location>
        <begin position="1"/>
        <end position="13"/>
    </location>
</feature>
<feature type="compositionally biased region" description="Basic residues" evidence="1">
    <location>
        <begin position="56"/>
        <end position="66"/>
    </location>
</feature>
<feature type="region of interest" description="Disordered" evidence="1">
    <location>
        <begin position="1"/>
        <end position="72"/>
    </location>
</feature>
<evidence type="ECO:0000256" key="1">
    <source>
        <dbReference type="SAM" id="MobiDB-lite"/>
    </source>
</evidence>
<reference evidence="2 3" key="1">
    <citation type="submission" date="2021-06" db="EMBL/GenBank/DDBJ databases">
        <authorList>
            <person name="Palmer J.M."/>
        </authorList>
    </citation>
    <scope>NUCLEOTIDE SEQUENCE [LARGE SCALE GENOMIC DNA]</scope>
    <source>
        <strain evidence="3">if_2019</strain>
        <tissue evidence="2">Muscle</tissue>
    </source>
</reference>
<proteinExistence type="predicted"/>
<evidence type="ECO:0000313" key="3">
    <source>
        <dbReference type="Proteomes" id="UP001482620"/>
    </source>
</evidence>
<evidence type="ECO:0000313" key="2">
    <source>
        <dbReference type="EMBL" id="MEQ2251869.1"/>
    </source>
</evidence>
<gene>
    <name evidence="2" type="ORF">ILYODFUR_015677</name>
</gene>
<protein>
    <submittedName>
        <fullName evidence="2">Uncharacterized protein</fullName>
    </submittedName>
</protein>